<feature type="DNA-binding region" description="HMG box" evidence="2">
    <location>
        <begin position="168"/>
        <end position="217"/>
    </location>
</feature>
<evidence type="ECO:0000259" key="4">
    <source>
        <dbReference type="PROSITE" id="PS50118"/>
    </source>
</evidence>
<dbReference type="Gene3D" id="1.10.30.10">
    <property type="entry name" value="High mobility group box domain"/>
    <property type="match status" value="3"/>
</dbReference>
<dbReference type="PROSITE" id="PS50118">
    <property type="entry name" value="HMG_BOX_2"/>
    <property type="match status" value="3"/>
</dbReference>
<dbReference type="InterPro" id="IPR050342">
    <property type="entry name" value="HMGB"/>
</dbReference>
<dbReference type="CDD" id="cd00084">
    <property type="entry name" value="HMG-box_SF"/>
    <property type="match status" value="1"/>
</dbReference>
<feature type="compositionally biased region" description="Basic and acidic residues" evidence="3">
    <location>
        <begin position="520"/>
        <end position="531"/>
    </location>
</feature>
<evidence type="ECO:0000313" key="6">
    <source>
        <dbReference type="Proteomes" id="UP001295684"/>
    </source>
</evidence>
<dbReference type="GO" id="GO:0005634">
    <property type="term" value="C:nucleus"/>
    <property type="evidence" value="ECO:0007669"/>
    <property type="project" value="UniProtKB-UniRule"/>
</dbReference>
<feature type="region of interest" description="Disordered" evidence="3">
    <location>
        <begin position="215"/>
        <end position="236"/>
    </location>
</feature>
<protein>
    <recommendedName>
        <fullName evidence="4">HMG box domain-containing protein</fullName>
    </recommendedName>
</protein>
<feature type="domain" description="HMG box" evidence="4">
    <location>
        <begin position="54"/>
        <end position="122"/>
    </location>
</feature>
<feature type="DNA-binding region" description="HMG box" evidence="2">
    <location>
        <begin position="1"/>
        <end position="38"/>
    </location>
</feature>
<feature type="domain" description="HMG box" evidence="4">
    <location>
        <begin position="1"/>
        <end position="38"/>
    </location>
</feature>
<evidence type="ECO:0000256" key="1">
    <source>
        <dbReference type="ARBA" id="ARBA00023125"/>
    </source>
</evidence>
<dbReference type="SUPFAM" id="SSF47095">
    <property type="entry name" value="HMG-box"/>
    <property type="match status" value="3"/>
</dbReference>
<dbReference type="SMART" id="SM00398">
    <property type="entry name" value="HMG"/>
    <property type="match status" value="2"/>
</dbReference>
<feature type="DNA-binding region" description="HMG box" evidence="2">
    <location>
        <begin position="54"/>
        <end position="122"/>
    </location>
</feature>
<accession>A0AAD1YCE9</accession>
<comment type="caution">
    <text evidence="5">The sequence shown here is derived from an EMBL/GenBank/DDBJ whole genome shotgun (WGS) entry which is preliminary data.</text>
</comment>
<evidence type="ECO:0000256" key="3">
    <source>
        <dbReference type="SAM" id="MobiDB-lite"/>
    </source>
</evidence>
<dbReference type="Proteomes" id="UP001295684">
    <property type="component" value="Unassembled WGS sequence"/>
</dbReference>
<keyword evidence="1 2" id="KW-0238">DNA-binding</keyword>
<dbReference type="PANTHER" id="PTHR48112">
    <property type="entry name" value="HIGH MOBILITY GROUP PROTEIN DSP1"/>
    <property type="match status" value="1"/>
</dbReference>
<keyword evidence="2" id="KW-0539">Nucleus</keyword>
<dbReference type="GO" id="GO:0003677">
    <property type="term" value="F:DNA binding"/>
    <property type="evidence" value="ECO:0007669"/>
    <property type="project" value="UniProtKB-UniRule"/>
</dbReference>
<name>A0AAD1YCE9_EUPCR</name>
<gene>
    <name evidence="5" type="ORF">ECRASSUSDP1_LOCUS28765</name>
</gene>
<evidence type="ECO:0000313" key="5">
    <source>
        <dbReference type="EMBL" id="CAI2387137.1"/>
    </source>
</evidence>
<dbReference type="InterPro" id="IPR009071">
    <property type="entry name" value="HMG_box_dom"/>
</dbReference>
<sequence>MKEIGRLWKSIADSEKSWYQSMASKDKERYKREMEEMQHLKEKHKMNDNELKRPKKCLSSYMIFVREVRTRVTQEFPDMNALDVMKEVGRRWQSIIPEDKNYYQGLAGKDKERFKRENQQYLKELDQLDMKLKSLEHKTEKDSERSFQKLSATHTSGGKRSRNDKKALEECNSGFQYFSQEAREMIRKKNPSLTQANIMKQVTMQWNQLSNEEKEAYDRPSFSENKTAKGKKRVKTSEGNEMKIQIYNEEHDSFKDHRSLGNDKGEFQSSKEQVAFGEKEKCFQQSNIETRKNEYFQNKNNSPNLDSSIKFNLPESRPMSFNQPSPNPMPIRKDMGFVNNMGPYQDMTNGSTEYSQSNAYSNMNRNAMFSPMPYMPNRSPGVSPNIAPMYSPMMARNDNMRDYSNRNLSNMQRNPTVMGQSLSTPVNKGDIGCPDFYQMSASPSGYTPMRTNLARFNPGMSPLRQPDTSAIFGPSPNMMPNLSFQAYQMGNTPINHYGNNKQMFAPPKPFNPMMPQGNDGQRKMNPDDSKLFELNPFGG</sequence>
<reference evidence="5" key="1">
    <citation type="submission" date="2023-07" db="EMBL/GenBank/DDBJ databases">
        <authorList>
            <consortium name="AG Swart"/>
            <person name="Singh M."/>
            <person name="Singh A."/>
            <person name="Seah K."/>
            <person name="Emmerich C."/>
        </authorList>
    </citation>
    <scope>NUCLEOTIDE SEQUENCE</scope>
    <source>
        <strain evidence="5">DP1</strain>
    </source>
</reference>
<keyword evidence="6" id="KW-1185">Reference proteome</keyword>
<dbReference type="AlphaFoldDB" id="A0AAD1YCE9"/>
<proteinExistence type="predicted"/>
<dbReference type="PANTHER" id="PTHR48112:SF22">
    <property type="entry name" value="MITOCHONDRIAL TRANSCRIPTION FACTOR A, ISOFORM B"/>
    <property type="match status" value="1"/>
</dbReference>
<feature type="region of interest" description="Disordered" evidence="3">
    <location>
        <begin position="137"/>
        <end position="166"/>
    </location>
</feature>
<dbReference type="EMBL" id="CAMPGE010029657">
    <property type="protein sequence ID" value="CAI2387137.1"/>
    <property type="molecule type" value="Genomic_DNA"/>
</dbReference>
<feature type="compositionally biased region" description="Basic and acidic residues" evidence="3">
    <location>
        <begin position="137"/>
        <end position="147"/>
    </location>
</feature>
<dbReference type="PRINTS" id="PR00886">
    <property type="entry name" value="HIGHMOBLTY12"/>
</dbReference>
<feature type="domain" description="HMG box" evidence="4">
    <location>
        <begin position="168"/>
        <end position="217"/>
    </location>
</feature>
<dbReference type="Pfam" id="PF00505">
    <property type="entry name" value="HMG_box"/>
    <property type="match status" value="2"/>
</dbReference>
<dbReference type="InterPro" id="IPR036910">
    <property type="entry name" value="HMG_box_dom_sf"/>
</dbReference>
<feature type="region of interest" description="Disordered" evidence="3">
    <location>
        <begin position="513"/>
        <end position="539"/>
    </location>
</feature>
<organism evidence="5 6">
    <name type="scientific">Euplotes crassus</name>
    <dbReference type="NCBI Taxonomy" id="5936"/>
    <lineage>
        <taxon>Eukaryota</taxon>
        <taxon>Sar</taxon>
        <taxon>Alveolata</taxon>
        <taxon>Ciliophora</taxon>
        <taxon>Intramacronucleata</taxon>
        <taxon>Spirotrichea</taxon>
        <taxon>Hypotrichia</taxon>
        <taxon>Euplotida</taxon>
        <taxon>Euplotidae</taxon>
        <taxon>Moneuplotes</taxon>
    </lineage>
</organism>
<evidence type="ECO:0000256" key="2">
    <source>
        <dbReference type="PROSITE-ProRule" id="PRU00267"/>
    </source>
</evidence>